<accession>A0A4S4D5S7</accession>
<name>A0A4S4D5S7_CAMSN</name>
<reference evidence="1 2" key="1">
    <citation type="journal article" date="2018" name="Proc. Natl. Acad. Sci. U.S.A.">
        <title>Draft genome sequence of Camellia sinensis var. sinensis provides insights into the evolution of the tea genome and tea quality.</title>
        <authorList>
            <person name="Wei C."/>
            <person name="Yang H."/>
            <person name="Wang S."/>
            <person name="Zhao J."/>
            <person name="Liu C."/>
            <person name="Gao L."/>
            <person name="Xia E."/>
            <person name="Lu Y."/>
            <person name="Tai Y."/>
            <person name="She G."/>
            <person name="Sun J."/>
            <person name="Cao H."/>
            <person name="Tong W."/>
            <person name="Gao Q."/>
            <person name="Li Y."/>
            <person name="Deng W."/>
            <person name="Jiang X."/>
            <person name="Wang W."/>
            <person name="Chen Q."/>
            <person name="Zhang S."/>
            <person name="Li H."/>
            <person name="Wu J."/>
            <person name="Wang P."/>
            <person name="Li P."/>
            <person name="Shi C."/>
            <person name="Zheng F."/>
            <person name="Jian J."/>
            <person name="Huang B."/>
            <person name="Shan D."/>
            <person name="Shi M."/>
            <person name="Fang C."/>
            <person name="Yue Y."/>
            <person name="Li F."/>
            <person name="Li D."/>
            <person name="Wei S."/>
            <person name="Han B."/>
            <person name="Jiang C."/>
            <person name="Yin Y."/>
            <person name="Xia T."/>
            <person name="Zhang Z."/>
            <person name="Bennetzen J.L."/>
            <person name="Zhao S."/>
            <person name="Wan X."/>
        </authorList>
    </citation>
    <scope>NUCLEOTIDE SEQUENCE [LARGE SCALE GENOMIC DNA]</scope>
    <source>
        <strain evidence="2">cv. Shuchazao</strain>
        <tissue evidence="1">Leaf</tissue>
    </source>
</reference>
<protein>
    <recommendedName>
        <fullName evidence="3">DC1 domain-containing protein</fullName>
    </recommendedName>
</protein>
<dbReference type="AlphaFoldDB" id="A0A4S4D5S7"/>
<dbReference type="InterPro" id="IPR046349">
    <property type="entry name" value="C1-like_sf"/>
</dbReference>
<gene>
    <name evidence="1" type="ORF">TEA_013255</name>
</gene>
<dbReference type="EMBL" id="SDRB02012451">
    <property type="protein sequence ID" value="THF97720.1"/>
    <property type="molecule type" value="Genomic_DNA"/>
</dbReference>
<proteinExistence type="predicted"/>
<organism evidence="1 2">
    <name type="scientific">Camellia sinensis var. sinensis</name>
    <name type="common">China tea</name>
    <dbReference type="NCBI Taxonomy" id="542762"/>
    <lineage>
        <taxon>Eukaryota</taxon>
        <taxon>Viridiplantae</taxon>
        <taxon>Streptophyta</taxon>
        <taxon>Embryophyta</taxon>
        <taxon>Tracheophyta</taxon>
        <taxon>Spermatophyta</taxon>
        <taxon>Magnoliopsida</taxon>
        <taxon>eudicotyledons</taxon>
        <taxon>Gunneridae</taxon>
        <taxon>Pentapetalae</taxon>
        <taxon>asterids</taxon>
        <taxon>Ericales</taxon>
        <taxon>Theaceae</taxon>
        <taxon>Camellia</taxon>
    </lineage>
</organism>
<sequence>MCGTCTFWIHEDCASLPTTIKHSSHVHDLKLVYTIFSEDEIFRFRESNTTIKIEDLDMATLTHLPLLPNESVNLTAQFVKKMNLDDNNREQKIALDLRVGSNIGTVVIRAMVINSMLSVLPYRAPSCIKLMSTPSF</sequence>
<dbReference type="Proteomes" id="UP000306102">
    <property type="component" value="Unassembled WGS sequence"/>
</dbReference>
<evidence type="ECO:0000313" key="1">
    <source>
        <dbReference type="EMBL" id="THF97720.1"/>
    </source>
</evidence>
<evidence type="ECO:0008006" key="3">
    <source>
        <dbReference type="Google" id="ProtNLM"/>
    </source>
</evidence>
<keyword evidence="2" id="KW-1185">Reference proteome</keyword>
<evidence type="ECO:0000313" key="2">
    <source>
        <dbReference type="Proteomes" id="UP000306102"/>
    </source>
</evidence>
<dbReference type="SUPFAM" id="SSF57889">
    <property type="entry name" value="Cysteine-rich domain"/>
    <property type="match status" value="1"/>
</dbReference>
<comment type="caution">
    <text evidence="1">The sequence shown here is derived from an EMBL/GenBank/DDBJ whole genome shotgun (WGS) entry which is preliminary data.</text>
</comment>